<evidence type="ECO:0000256" key="6">
    <source>
        <dbReference type="ARBA" id="ARBA00022786"/>
    </source>
</evidence>
<keyword evidence="6" id="KW-0833">Ubl conjugation pathway</keyword>
<comment type="pathway">
    <text evidence="1">Protein modification; protein ubiquitination.</text>
</comment>
<gene>
    <name evidence="9" type="ORF">NP493_444g02041</name>
</gene>
<dbReference type="GO" id="GO:0005737">
    <property type="term" value="C:cytoplasm"/>
    <property type="evidence" value="ECO:0007669"/>
    <property type="project" value="TreeGrafter"/>
</dbReference>
<dbReference type="PANTHER" id="PTHR24202:SF53">
    <property type="entry name" value="E3 UBIQUITIN-PROTEIN LIGASE MIB1"/>
    <property type="match status" value="1"/>
</dbReference>
<keyword evidence="7" id="KW-0862">Zinc</keyword>
<dbReference type="GO" id="GO:0008270">
    <property type="term" value="F:zinc ion binding"/>
    <property type="evidence" value="ECO:0007669"/>
    <property type="project" value="UniProtKB-KW"/>
</dbReference>
<evidence type="ECO:0000313" key="9">
    <source>
        <dbReference type="EMBL" id="KAK2180416.1"/>
    </source>
</evidence>
<evidence type="ECO:0000256" key="2">
    <source>
        <dbReference type="ARBA" id="ARBA00022679"/>
    </source>
</evidence>
<evidence type="ECO:0000256" key="5">
    <source>
        <dbReference type="ARBA" id="ARBA00022771"/>
    </source>
</evidence>
<accession>A0AAD9NTT0</accession>
<dbReference type="GO" id="GO:0006897">
    <property type="term" value="P:endocytosis"/>
    <property type="evidence" value="ECO:0007669"/>
    <property type="project" value="TreeGrafter"/>
</dbReference>
<evidence type="ECO:0000313" key="10">
    <source>
        <dbReference type="Proteomes" id="UP001209878"/>
    </source>
</evidence>
<protein>
    <recommendedName>
        <fullName evidence="8">Mind bomb SH3 repeat domain-containing protein</fullName>
    </recommendedName>
</protein>
<dbReference type="EMBL" id="JAODUO010000444">
    <property type="protein sequence ID" value="KAK2180416.1"/>
    <property type="molecule type" value="Genomic_DNA"/>
</dbReference>
<comment type="caution">
    <text evidence="9">The sequence shown here is derived from an EMBL/GenBank/DDBJ whole genome shotgun (WGS) entry which is preliminary data.</text>
</comment>
<dbReference type="GO" id="GO:0016567">
    <property type="term" value="P:protein ubiquitination"/>
    <property type="evidence" value="ECO:0007669"/>
    <property type="project" value="TreeGrafter"/>
</dbReference>
<keyword evidence="10" id="KW-1185">Reference proteome</keyword>
<dbReference type="Pfam" id="PF18346">
    <property type="entry name" value="SH3_15"/>
    <property type="match status" value="1"/>
</dbReference>
<dbReference type="PANTHER" id="PTHR24202">
    <property type="entry name" value="E3 UBIQUITIN-PROTEIN LIGASE MIB2"/>
    <property type="match status" value="1"/>
</dbReference>
<feature type="domain" description="Mind bomb SH3 repeat" evidence="8">
    <location>
        <begin position="49"/>
        <end position="109"/>
    </location>
</feature>
<organism evidence="9 10">
    <name type="scientific">Ridgeia piscesae</name>
    <name type="common">Tubeworm</name>
    <dbReference type="NCBI Taxonomy" id="27915"/>
    <lineage>
        <taxon>Eukaryota</taxon>
        <taxon>Metazoa</taxon>
        <taxon>Spiralia</taxon>
        <taxon>Lophotrochozoa</taxon>
        <taxon>Annelida</taxon>
        <taxon>Polychaeta</taxon>
        <taxon>Sedentaria</taxon>
        <taxon>Canalipalpata</taxon>
        <taxon>Sabellida</taxon>
        <taxon>Siboglinidae</taxon>
        <taxon>Ridgeia</taxon>
    </lineage>
</organism>
<sequence>MSCERICVFWLGTAEVEELTKLHDFLETLQSSVGNDNNDDNDGEMFVKGERVRVEVDASKASRLQEGHGGWNKKMKKYLGKVGIVKEKHLTNVVVQFPDGDWWAYNPALLQRCEDEPDQGKERDGSFQRYDIVVVDSNKDKVMSLQEGHGGWKASLVSVSCYI</sequence>
<dbReference type="InterPro" id="IPR040847">
    <property type="entry name" value="SH3_15"/>
</dbReference>
<proteinExistence type="predicted"/>
<keyword evidence="5" id="KW-0863">Zinc-finger</keyword>
<keyword evidence="4" id="KW-0677">Repeat</keyword>
<dbReference type="GO" id="GO:0007219">
    <property type="term" value="P:Notch signaling pathway"/>
    <property type="evidence" value="ECO:0007669"/>
    <property type="project" value="TreeGrafter"/>
</dbReference>
<evidence type="ECO:0000256" key="3">
    <source>
        <dbReference type="ARBA" id="ARBA00022723"/>
    </source>
</evidence>
<evidence type="ECO:0000259" key="8">
    <source>
        <dbReference type="Pfam" id="PF18346"/>
    </source>
</evidence>
<keyword evidence="2" id="KW-0808">Transferase</keyword>
<dbReference type="GO" id="GO:0016740">
    <property type="term" value="F:transferase activity"/>
    <property type="evidence" value="ECO:0007669"/>
    <property type="project" value="UniProtKB-KW"/>
</dbReference>
<reference evidence="9" key="1">
    <citation type="journal article" date="2023" name="Mol. Biol. Evol.">
        <title>Third-Generation Sequencing Reveals the Adaptive Role of the Epigenome in Three Deep-Sea Polychaetes.</title>
        <authorList>
            <person name="Perez M."/>
            <person name="Aroh O."/>
            <person name="Sun Y."/>
            <person name="Lan Y."/>
            <person name="Juniper S.K."/>
            <person name="Young C.R."/>
            <person name="Angers B."/>
            <person name="Qian P.Y."/>
        </authorList>
    </citation>
    <scope>NUCLEOTIDE SEQUENCE</scope>
    <source>
        <strain evidence="9">R07B-5</strain>
    </source>
</reference>
<keyword evidence="3" id="KW-0479">Metal-binding</keyword>
<evidence type="ECO:0000256" key="4">
    <source>
        <dbReference type="ARBA" id="ARBA00022737"/>
    </source>
</evidence>
<dbReference type="Proteomes" id="UP001209878">
    <property type="component" value="Unassembled WGS sequence"/>
</dbReference>
<evidence type="ECO:0000256" key="1">
    <source>
        <dbReference type="ARBA" id="ARBA00004906"/>
    </source>
</evidence>
<dbReference type="AlphaFoldDB" id="A0AAD9NTT0"/>
<evidence type="ECO:0000256" key="7">
    <source>
        <dbReference type="ARBA" id="ARBA00022833"/>
    </source>
</evidence>
<name>A0AAD9NTT0_RIDPI</name>